<feature type="domain" description="N-acetyltransferase" evidence="12">
    <location>
        <begin position="539"/>
        <end position="719"/>
    </location>
</feature>
<evidence type="ECO:0000256" key="5">
    <source>
        <dbReference type="ARBA" id="ARBA00022840"/>
    </source>
</evidence>
<dbReference type="Gene3D" id="3.40.50.620">
    <property type="entry name" value="HUPs"/>
    <property type="match status" value="1"/>
</dbReference>
<feature type="non-terminal residue" evidence="13">
    <location>
        <position position="1"/>
    </location>
</feature>
<evidence type="ECO:0000256" key="3">
    <source>
        <dbReference type="ARBA" id="ARBA00022598"/>
    </source>
</evidence>
<dbReference type="Proteomes" id="UP000044602">
    <property type="component" value="Unassembled WGS sequence"/>
</dbReference>
<evidence type="ECO:0000256" key="8">
    <source>
        <dbReference type="ARBA" id="ARBA00047364"/>
    </source>
</evidence>
<keyword evidence="4 10" id="KW-0547">Nucleotide-binding</keyword>
<keyword evidence="6 10" id="KW-0648">Protein biosynthesis</keyword>
<dbReference type="SUPFAM" id="SSF52374">
    <property type="entry name" value="Nucleotidylyl transferase"/>
    <property type="match status" value="1"/>
</dbReference>
<dbReference type="SUPFAM" id="SSF47323">
    <property type="entry name" value="Anticodon-binding domain of a subclass of class I aminoacyl-tRNA synthetases"/>
    <property type="match status" value="1"/>
</dbReference>
<dbReference type="PROSITE" id="PS51186">
    <property type="entry name" value="GNAT"/>
    <property type="match status" value="1"/>
</dbReference>
<evidence type="ECO:0000259" key="12">
    <source>
        <dbReference type="PROSITE" id="PS51186"/>
    </source>
</evidence>
<name>A0A0G4KQB8_VERLO</name>
<dbReference type="NCBIfam" id="TIGR00398">
    <property type="entry name" value="metG"/>
    <property type="match status" value="1"/>
</dbReference>
<dbReference type="EMBL" id="CVQH01003335">
    <property type="protein sequence ID" value="CRK11978.1"/>
    <property type="molecule type" value="Genomic_DNA"/>
</dbReference>
<dbReference type="GO" id="GO:0016747">
    <property type="term" value="F:acyltransferase activity, transferring groups other than amino-acyl groups"/>
    <property type="evidence" value="ECO:0007669"/>
    <property type="project" value="InterPro"/>
</dbReference>
<dbReference type="InterPro" id="IPR014729">
    <property type="entry name" value="Rossmann-like_a/b/a_fold"/>
</dbReference>
<dbReference type="EC" id="6.1.1.10" evidence="2"/>
<accession>A0A0G4KQB8</accession>
<proteinExistence type="inferred from homology"/>
<dbReference type="PANTHER" id="PTHR43326:SF1">
    <property type="entry name" value="METHIONINE--TRNA LIGASE, MITOCHONDRIAL"/>
    <property type="match status" value="1"/>
</dbReference>
<dbReference type="Pfam" id="PF13302">
    <property type="entry name" value="Acetyltransf_3"/>
    <property type="match status" value="1"/>
</dbReference>
<dbReference type="InterPro" id="IPR033911">
    <property type="entry name" value="MetRS_core"/>
</dbReference>
<dbReference type="Gene3D" id="1.10.730.10">
    <property type="entry name" value="Isoleucyl-tRNA Synthetase, Domain 1"/>
    <property type="match status" value="1"/>
</dbReference>
<evidence type="ECO:0000256" key="10">
    <source>
        <dbReference type="RuleBase" id="RU363039"/>
    </source>
</evidence>
<keyword evidence="5 10" id="KW-0067">ATP-binding</keyword>
<evidence type="ECO:0000256" key="2">
    <source>
        <dbReference type="ARBA" id="ARBA00012838"/>
    </source>
</evidence>
<dbReference type="SUPFAM" id="SSF55729">
    <property type="entry name" value="Acyl-CoA N-acyltransferases (Nat)"/>
    <property type="match status" value="1"/>
</dbReference>
<dbReference type="InterPro" id="IPR014758">
    <property type="entry name" value="Met-tRNA_synth"/>
</dbReference>
<evidence type="ECO:0000256" key="11">
    <source>
        <dbReference type="SAM" id="MobiDB-lite"/>
    </source>
</evidence>
<dbReference type="FunFam" id="2.170.220.10:FF:000001">
    <property type="entry name" value="methionine--tRNA ligase, mitochondrial"/>
    <property type="match status" value="1"/>
</dbReference>
<comment type="catalytic activity">
    <reaction evidence="8">
        <text>tRNA(Met) + L-methionine + ATP = L-methionyl-tRNA(Met) + AMP + diphosphate</text>
        <dbReference type="Rhea" id="RHEA:13481"/>
        <dbReference type="Rhea" id="RHEA-COMP:9667"/>
        <dbReference type="Rhea" id="RHEA-COMP:9698"/>
        <dbReference type="ChEBI" id="CHEBI:30616"/>
        <dbReference type="ChEBI" id="CHEBI:33019"/>
        <dbReference type="ChEBI" id="CHEBI:57844"/>
        <dbReference type="ChEBI" id="CHEBI:78442"/>
        <dbReference type="ChEBI" id="CHEBI:78530"/>
        <dbReference type="ChEBI" id="CHEBI:456215"/>
        <dbReference type="EC" id="6.1.1.10"/>
    </reaction>
</comment>
<dbReference type="InterPro" id="IPR015413">
    <property type="entry name" value="Methionyl/Leucyl_tRNA_Synth"/>
</dbReference>
<evidence type="ECO:0000256" key="4">
    <source>
        <dbReference type="ARBA" id="ARBA00022741"/>
    </source>
</evidence>
<sequence length="747" mass="83899">PHVGHMYTMILADSLKRWQTLRGRNALYCTGTDEHGMKVQRAAAKQGIPPKAFCDSNADKFRQLAAACGIDNDFFVRTTDADHMDAVQHFWHLLRAGGHVYESTHSGWYCVSDECFYAEDEVERAIVPQTGRTIMASTATGSEVEWTEEKNYHFRMKAMRDRLLQFYDDNPDWIVPRARMNEVVSWVRHNLEDLSISRPVSRLDWGIRVPDDPSQTIYVWVDALINYLTKAGFPAWAPGEEHRGGWPADVHVIGKDIVRFHGVYWPALLLAVGLPPPKQLLSHAHWTLGKKKMSKSVGNVVNPFQAIERWDLDTMRYFMLRDGGLENDADYENRFIFARYEKDLQWTLGNALSRITRSTKWNVADAVRWARDQQAAAHGAEAEASADAPQGRLRRLAALVDETPRVMAAAMETDLNPSTAIKAAMTLLVEANKFIADSAPWDTTKVPSDAARNEIVFHAAEALRVAGLVLQPFMPGKMGEMLDILGVQPARRTFAYATFGGDVERMRLNEKTAIATPQVTLVPYEARHVAKYHRWMSDPDIQVATASDPLSLEEEYENQASWRTADDKLTFIICRPLAAGAASTEIAAGTADHEDAMVGDVNFFLYPHDDDDDEEGKDEGSAEPPDFVGEIDVMVAEKGDRGRGVGFGAVSALMEYVLRHVEGILREHGPRSGTRVPRLRGLMAKIQAGNDKSIALFKRAGFTQKGGVNYFGEMEMVLDRFEERMRSGELTWRAELEETYRELVYAA</sequence>
<keyword evidence="7 10" id="KW-0030">Aminoacyl-tRNA synthetase</keyword>
<dbReference type="GO" id="GO:0004825">
    <property type="term" value="F:methionine-tRNA ligase activity"/>
    <property type="evidence" value="ECO:0007669"/>
    <property type="project" value="UniProtKB-EC"/>
</dbReference>
<dbReference type="GO" id="GO:0006431">
    <property type="term" value="P:methionyl-tRNA aminoacylation"/>
    <property type="evidence" value="ECO:0007669"/>
    <property type="project" value="InterPro"/>
</dbReference>
<dbReference type="InterPro" id="IPR009080">
    <property type="entry name" value="tRNAsynth_Ia_anticodon-bd"/>
</dbReference>
<gene>
    <name evidence="13" type="ORF">BN1708_002391</name>
</gene>
<dbReference type="InterPro" id="IPR016181">
    <property type="entry name" value="Acyl_CoA_acyltransferase"/>
</dbReference>
<dbReference type="AlphaFoldDB" id="A0A0G4KQB8"/>
<dbReference type="PRINTS" id="PR01041">
    <property type="entry name" value="TRNASYNTHMET"/>
</dbReference>
<dbReference type="GO" id="GO:0005739">
    <property type="term" value="C:mitochondrion"/>
    <property type="evidence" value="ECO:0007669"/>
    <property type="project" value="UniProtKB-ARBA"/>
</dbReference>
<evidence type="ECO:0000256" key="1">
    <source>
        <dbReference type="ARBA" id="ARBA00005594"/>
    </source>
</evidence>
<dbReference type="PANTHER" id="PTHR43326">
    <property type="entry name" value="METHIONYL-TRNA SYNTHETASE"/>
    <property type="match status" value="1"/>
</dbReference>
<dbReference type="Gene3D" id="3.40.630.30">
    <property type="match status" value="1"/>
</dbReference>
<dbReference type="Gene3D" id="2.170.220.10">
    <property type="match status" value="1"/>
</dbReference>
<dbReference type="CDD" id="cd00814">
    <property type="entry name" value="MetRS_core"/>
    <property type="match status" value="1"/>
</dbReference>
<evidence type="ECO:0000256" key="7">
    <source>
        <dbReference type="ARBA" id="ARBA00023146"/>
    </source>
</evidence>
<evidence type="ECO:0000256" key="9">
    <source>
        <dbReference type="ARBA" id="ARBA00068817"/>
    </source>
</evidence>
<keyword evidence="14" id="KW-1185">Reference proteome</keyword>
<evidence type="ECO:0000313" key="14">
    <source>
        <dbReference type="Proteomes" id="UP000044602"/>
    </source>
</evidence>
<reference evidence="13 14" key="1">
    <citation type="submission" date="2015-05" db="EMBL/GenBank/DDBJ databases">
        <authorList>
            <person name="Wang D.B."/>
            <person name="Wang M."/>
        </authorList>
    </citation>
    <scope>NUCLEOTIDE SEQUENCE [LARGE SCALE GENOMIC DNA]</scope>
    <source>
        <strain evidence="13">VL1</strain>
    </source>
</reference>
<evidence type="ECO:0000256" key="6">
    <source>
        <dbReference type="ARBA" id="ARBA00022917"/>
    </source>
</evidence>
<dbReference type="InterPro" id="IPR023457">
    <property type="entry name" value="Met-tRNA_synth_2"/>
</dbReference>
<feature type="region of interest" description="Disordered" evidence="11">
    <location>
        <begin position="608"/>
        <end position="627"/>
    </location>
</feature>
<dbReference type="Pfam" id="PF09334">
    <property type="entry name" value="tRNA-synt_1g"/>
    <property type="match status" value="1"/>
</dbReference>
<dbReference type="InterPro" id="IPR000182">
    <property type="entry name" value="GNAT_dom"/>
</dbReference>
<dbReference type="GO" id="GO:0005524">
    <property type="term" value="F:ATP binding"/>
    <property type="evidence" value="ECO:0007669"/>
    <property type="project" value="UniProtKB-KW"/>
</dbReference>
<keyword evidence="3 10" id="KW-0436">Ligase</keyword>
<comment type="similarity">
    <text evidence="1 10">Belongs to the class-I aminoacyl-tRNA synthetase family.</text>
</comment>
<evidence type="ECO:0000313" key="13">
    <source>
        <dbReference type="EMBL" id="CRK11978.1"/>
    </source>
</evidence>
<dbReference type="STRING" id="100787.A0A0G4KQB8"/>
<protein>
    <recommendedName>
        <fullName evidence="9">Probable methionine--tRNA ligase, mitochondrial</fullName>
        <ecNumber evidence="2">6.1.1.10</ecNumber>
    </recommendedName>
</protein>
<organism evidence="13 14">
    <name type="scientific">Verticillium longisporum</name>
    <name type="common">Verticillium dahliae var. longisporum</name>
    <dbReference type="NCBI Taxonomy" id="100787"/>
    <lineage>
        <taxon>Eukaryota</taxon>
        <taxon>Fungi</taxon>
        <taxon>Dikarya</taxon>
        <taxon>Ascomycota</taxon>
        <taxon>Pezizomycotina</taxon>
        <taxon>Sordariomycetes</taxon>
        <taxon>Hypocreomycetidae</taxon>
        <taxon>Glomerellales</taxon>
        <taxon>Plectosphaerellaceae</taxon>
        <taxon>Verticillium</taxon>
    </lineage>
</organism>